<evidence type="ECO:0000313" key="1">
    <source>
        <dbReference type="EMBL" id="GAA4073011.1"/>
    </source>
</evidence>
<sequence length="99" mass="11286">MAPGMVPNPKYRELEELLRKLRRDADVVERALDKPIKRMASRHVWVSGKGGAAAAFERELIDQRRRLRSSMRNLIASVEDALRRTPKEVTPMEATFGGK</sequence>
<gene>
    <name evidence="1" type="ORF">GCM10022214_31720</name>
</gene>
<dbReference type="RefSeq" id="WP_344947258.1">
    <property type="nucleotide sequence ID" value="NZ_BAAAZG010000018.1"/>
</dbReference>
<organism evidence="1 2">
    <name type="scientific">Actinomadura miaoliensis</name>
    <dbReference type="NCBI Taxonomy" id="430685"/>
    <lineage>
        <taxon>Bacteria</taxon>
        <taxon>Bacillati</taxon>
        <taxon>Actinomycetota</taxon>
        <taxon>Actinomycetes</taxon>
        <taxon>Streptosporangiales</taxon>
        <taxon>Thermomonosporaceae</taxon>
        <taxon>Actinomadura</taxon>
    </lineage>
</organism>
<accession>A0ABP7VRV1</accession>
<comment type="caution">
    <text evidence="1">The sequence shown here is derived from an EMBL/GenBank/DDBJ whole genome shotgun (WGS) entry which is preliminary data.</text>
</comment>
<name>A0ABP7VRV1_9ACTN</name>
<reference evidence="2" key="1">
    <citation type="journal article" date="2019" name="Int. J. Syst. Evol. Microbiol.">
        <title>The Global Catalogue of Microorganisms (GCM) 10K type strain sequencing project: providing services to taxonomists for standard genome sequencing and annotation.</title>
        <authorList>
            <consortium name="The Broad Institute Genomics Platform"/>
            <consortium name="The Broad Institute Genome Sequencing Center for Infectious Disease"/>
            <person name="Wu L."/>
            <person name="Ma J."/>
        </authorList>
    </citation>
    <scope>NUCLEOTIDE SEQUENCE [LARGE SCALE GENOMIC DNA]</scope>
    <source>
        <strain evidence="2">JCM 16702</strain>
    </source>
</reference>
<evidence type="ECO:0000313" key="2">
    <source>
        <dbReference type="Proteomes" id="UP001500683"/>
    </source>
</evidence>
<proteinExistence type="predicted"/>
<dbReference type="EMBL" id="BAAAZG010000018">
    <property type="protein sequence ID" value="GAA4073011.1"/>
    <property type="molecule type" value="Genomic_DNA"/>
</dbReference>
<keyword evidence="2" id="KW-1185">Reference proteome</keyword>
<dbReference type="Proteomes" id="UP001500683">
    <property type="component" value="Unassembled WGS sequence"/>
</dbReference>
<protein>
    <submittedName>
        <fullName evidence="1">Uncharacterized protein</fullName>
    </submittedName>
</protein>